<evidence type="ECO:0000313" key="2">
    <source>
        <dbReference type="Proteomes" id="UP000599383"/>
    </source>
</evidence>
<keyword evidence="2" id="KW-1185">Reference proteome</keyword>
<dbReference type="Proteomes" id="UP000599383">
    <property type="component" value="Unassembled WGS sequence"/>
</dbReference>
<dbReference type="RefSeq" id="WP_171362477.1">
    <property type="nucleotide sequence ID" value="NZ_WVQY01000001.1"/>
</dbReference>
<protein>
    <submittedName>
        <fullName evidence="1">DUF2867 domain-containing protein</fullName>
    </submittedName>
</protein>
<sequence>MFHSPVKRSDLSAQSLLHERYKTGDFLDCFSVESNLPPRRAAEIITAFPGWAMALLRLRGLLVTPFDLSTTGPDADDKLGIFPVEHDDRTEVIAGFNDRHLDFRVSVLSENGRISLATWVRRHNLGGRLYLAAILPFHILIARNALARVKSASADPKRS</sequence>
<proteinExistence type="predicted"/>
<organism evidence="1 2">
    <name type="scientific">Ruegeria atlantica</name>
    <dbReference type="NCBI Taxonomy" id="81569"/>
    <lineage>
        <taxon>Bacteria</taxon>
        <taxon>Pseudomonadati</taxon>
        <taxon>Pseudomonadota</taxon>
        <taxon>Alphaproteobacteria</taxon>
        <taxon>Rhodobacterales</taxon>
        <taxon>Roseobacteraceae</taxon>
        <taxon>Ruegeria</taxon>
    </lineage>
</organism>
<name>A0ABX1W4E1_9RHOB</name>
<dbReference type="InterPro" id="IPR021295">
    <property type="entry name" value="DUF2867"/>
</dbReference>
<dbReference type="Pfam" id="PF11066">
    <property type="entry name" value="DUF2867"/>
    <property type="match status" value="1"/>
</dbReference>
<comment type="caution">
    <text evidence="1">The sequence shown here is derived from an EMBL/GenBank/DDBJ whole genome shotgun (WGS) entry which is preliminary data.</text>
</comment>
<reference evidence="1 2" key="1">
    <citation type="submission" date="2019-12" db="EMBL/GenBank/DDBJ databases">
        <title>Ruegeria JWLKs population differentiation of coral mucus and skeleton niches.</title>
        <authorList>
            <person name="Luo D."/>
        </authorList>
    </citation>
    <scope>NUCLEOTIDE SEQUENCE [LARGE SCALE GENOMIC DNA]</scope>
    <source>
        <strain evidence="1 2">HKCCD6238</strain>
    </source>
</reference>
<accession>A0ABX1W4E1</accession>
<gene>
    <name evidence="1" type="ORF">GS617_00670</name>
</gene>
<evidence type="ECO:0000313" key="1">
    <source>
        <dbReference type="EMBL" id="NOD28771.1"/>
    </source>
</evidence>
<dbReference type="EMBL" id="WVQY01000001">
    <property type="protein sequence ID" value="NOD28771.1"/>
    <property type="molecule type" value="Genomic_DNA"/>
</dbReference>